<name>A0A840Y9X1_9PROT</name>
<sequence>MHTYMENEEPIEVTPPMIQAGVEALLRWETSNDPRSANCVVAVYLQMVAAKRK</sequence>
<accession>A0A840Y9X1</accession>
<dbReference type="EMBL" id="JACIJD010000019">
    <property type="protein sequence ID" value="MBB5695509.1"/>
    <property type="molecule type" value="Genomic_DNA"/>
</dbReference>
<evidence type="ECO:0000313" key="1">
    <source>
        <dbReference type="EMBL" id="MBB5695509.1"/>
    </source>
</evidence>
<dbReference type="Proteomes" id="UP000580654">
    <property type="component" value="Unassembled WGS sequence"/>
</dbReference>
<reference evidence="1 2" key="1">
    <citation type="submission" date="2020-08" db="EMBL/GenBank/DDBJ databases">
        <title>Genomic Encyclopedia of Type Strains, Phase IV (KMG-IV): sequencing the most valuable type-strain genomes for metagenomic binning, comparative biology and taxonomic classification.</title>
        <authorList>
            <person name="Goeker M."/>
        </authorList>
    </citation>
    <scope>NUCLEOTIDE SEQUENCE [LARGE SCALE GENOMIC DNA]</scope>
    <source>
        <strain evidence="1 2">DSM 25622</strain>
    </source>
</reference>
<protein>
    <submittedName>
        <fullName evidence="1">Uncharacterized protein</fullName>
    </submittedName>
</protein>
<organism evidence="1 2">
    <name type="scientific">Muricoccus pecuniae</name>
    <dbReference type="NCBI Taxonomy" id="693023"/>
    <lineage>
        <taxon>Bacteria</taxon>
        <taxon>Pseudomonadati</taxon>
        <taxon>Pseudomonadota</taxon>
        <taxon>Alphaproteobacteria</taxon>
        <taxon>Acetobacterales</taxon>
        <taxon>Roseomonadaceae</taxon>
        <taxon>Muricoccus</taxon>
    </lineage>
</organism>
<comment type="caution">
    <text evidence="1">The sequence shown here is derived from an EMBL/GenBank/DDBJ whole genome shotgun (WGS) entry which is preliminary data.</text>
</comment>
<gene>
    <name evidence="1" type="ORF">FHS87_003568</name>
</gene>
<keyword evidence="2" id="KW-1185">Reference proteome</keyword>
<proteinExistence type="predicted"/>
<evidence type="ECO:0000313" key="2">
    <source>
        <dbReference type="Proteomes" id="UP000580654"/>
    </source>
</evidence>
<dbReference type="AlphaFoldDB" id="A0A840Y9X1"/>